<dbReference type="EC" id="2.3.1.8" evidence="4"/>
<accession>A0A1X9MAW5</accession>
<organism evidence="4 5">
    <name type="scientific">Halalkalibacter krulwichiae</name>
    <dbReference type="NCBI Taxonomy" id="199441"/>
    <lineage>
        <taxon>Bacteria</taxon>
        <taxon>Bacillati</taxon>
        <taxon>Bacillota</taxon>
        <taxon>Bacilli</taxon>
        <taxon>Bacillales</taxon>
        <taxon>Bacillaceae</taxon>
        <taxon>Halalkalibacter</taxon>
    </lineage>
</organism>
<dbReference type="SUPFAM" id="SSF53659">
    <property type="entry name" value="Isocitrate/Isopropylmalate dehydrogenase-like"/>
    <property type="match status" value="1"/>
</dbReference>
<feature type="domain" description="Phosphate acetyl/butaryl transferase" evidence="3">
    <location>
        <begin position="4"/>
        <end position="221"/>
    </location>
</feature>
<keyword evidence="1 4" id="KW-0808">Transferase</keyword>
<keyword evidence="5" id="KW-1185">Reference proteome</keyword>
<dbReference type="STRING" id="199441.BkAM31D_07825"/>
<dbReference type="Pfam" id="PF01515">
    <property type="entry name" value="PTA_PTB"/>
    <property type="match status" value="1"/>
</dbReference>
<name>A0A1X9MAW5_9BACI</name>
<evidence type="ECO:0000259" key="3">
    <source>
        <dbReference type="Pfam" id="PF01515"/>
    </source>
</evidence>
<dbReference type="PANTHER" id="PTHR43356:SF3">
    <property type="entry name" value="PHOSPHATE ACETYLTRANSFERASE"/>
    <property type="match status" value="1"/>
</dbReference>
<reference evidence="4 5" key="1">
    <citation type="submission" date="2017-04" db="EMBL/GenBank/DDBJ databases">
        <title>Bacillus krulwichiae AM31D Genome sequencing and assembly.</title>
        <authorList>
            <person name="Krulwich T.A."/>
            <person name="Anastor L."/>
            <person name="Ehrlich R."/>
            <person name="Ehrlich G.D."/>
            <person name="Janto B."/>
        </authorList>
    </citation>
    <scope>NUCLEOTIDE SEQUENCE [LARGE SCALE GENOMIC DNA]</scope>
    <source>
        <strain evidence="4 5">AM31D</strain>
    </source>
</reference>
<dbReference type="Gene3D" id="3.40.50.10950">
    <property type="match status" value="1"/>
</dbReference>
<dbReference type="Proteomes" id="UP000193006">
    <property type="component" value="Chromosome"/>
</dbReference>
<proteinExistence type="predicted"/>
<dbReference type="AlphaFoldDB" id="A0A1X9MAW5"/>
<dbReference type="Gene3D" id="3.40.50.10750">
    <property type="entry name" value="Isocitrate/Isopropylmalate dehydrogenase-like"/>
    <property type="match status" value="1"/>
</dbReference>
<dbReference type="InterPro" id="IPR050500">
    <property type="entry name" value="Phos_Acetyltrans/Butyryltrans"/>
</dbReference>
<dbReference type="InterPro" id="IPR042113">
    <property type="entry name" value="P_AcTrfase_dom1"/>
</dbReference>
<dbReference type="InterPro" id="IPR042112">
    <property type="entry name" value="P_AcTrfase_dom2"/>
</dbReference>
<evidence type="ECO:0000256" key="2">
    <source>
        <dbReference type="ARBA" id="ARBA00023315"/>
    </source>
</evidence>
<dbReference type="InterPro" id="IPR002505">
    <property type="entry name" value="PTA_PTB"/>
</dbReference>
<protein>
    <submittedName>
        <fullName evidence="4">Phosphate acetyltransferase</fullName>
        <ecNumber evidence="4">2.3.1.8</ecNumber>
    </submittedName>
</protein>
<keyword evidence="2 4" id="KW-0012">Acyltransferase</keyword>
<dbReference type="EMBL" id="CP020814">
    <property type="protein sequence ID" value="ARK29774.1"/>
    <property type="molecule type" value="Genomic_DNA"/>
</dbReference>
<dbReference type="PANTHER" id="PTHR43356">
    <property type="entry name" value="PHOSPHATE ACETYLTRANSFERASE"/>
    <property type="match status" value="1"/>
</dbReference>
<dbReference type="GO" id="GO:0008959">
    <property type="term" value="F:phosphate acetyltransferase activity"/>
    <property type="evidence" value="ECO:0007669"/>
    <property type="project" value="UniProtKB-EC"/>
</dbReference>
<gene>
    <name evidence="4" type="primary">pta_1</name>
    <name evidence="4" type="ORF">BkAM31D_07825</name>
</gene>
<sequence>MRNFFQDLSDHVKRYRPSIVFPEGLDKRVLTAGCRLSTEKVLKPIFIGDERAILKKIEELNLVHDGIEIINPTTFGNLEKYVETFVELQKGKVSFEEAHKMLLERNYFAAMLVHCNKAQGLVSGAEYATKDVILPAIKIIKMRRGIEKISSVFILVKGDKKLLFSDCAINIAPNSKELANIAILASEAAYAFSIIPKVALLSFSTKGSAISEETLKVLGLVRL</sequence>
<dbReference type="KEGG" id="bkw:BkAM31D_07825"/>
<evidence type="ECO:0000256" key="1">
    <source>
        <dbReference type="ARBA" id="ARBA00022679"/>
    </source>
</evidence>
<evidence type="ECO:0000313" key="5">
    <source>
        <dbReference type="Proteomes" id="UP000193006"/>
    </source>
</evidence>
<evidence type="ECO:0000313" key="4">
    <source>
        <dbReference type="EMBL" id="ARK29774.1"/>
    </source>
</evidence>